<keyword evidence="1" id="KW-0732">Signal</keyword>
<dbReference type="EMBL" id="UGNV01000001">
    <property type="protein sequence ID" value="STX28487.1"/>
    <property type="molecule type" value="Genomic_DNA"/>
</dbReference>
<evidence type="ECO:0000256" key="1">
    <source>
        <dbReference type="SAM" id="SignalP"/>
    </source>
</evidence>
<feature type="chain" id="PRO_5016673441" evidence="1">
    <location>
        <begin position="19"/>
        <end position="58"/>
    </location>
</feature>
<feature type="signal peptide" evidence="1">
    <location>
        <begin position="1"/>
        <end position="18"/>
    </location>
</feature>
<evidence type="ECO:0000313" key="3">
    <source>
        <dbReference type="Proteomes" id="UP000254968"/>
    </source>
</evidence>
<sequence length="58" mass="6301">MKKLKIGLFILFSPLIFADSLAPVYEKPVKLVTVNYSAIVEASGLVMSKKKSGHCMGT</sequence>
<reference evidence="2 3" key="1">
    <citation type="submission" date="2018-06" db="EMBL/GenBank/DDBJ databases">
        <authorList>
            <consortium name="Pathogen Informatics"/>
            <person name="Doyle S."/>
        </authorList>
    </citation>
    <scope>NUCLEOTIDE SEQUENCE [LARGE SCALE GENOMIC DNA]</scope>
    <source>
        <strain evidence="2 3">NCTC13315</strain>
    </source>
</reference>
<keyword evidence="3" id="KW-1185">Reference proteome</keyword>
<dbReference type="RefSeq" id="WP_160149846.1">
    <property type="nucleotide sequence ID" value="NZ_CAAAHO010000001.1"/>
</dbReference>
<accession>A0A378HZX1</accession>
<name>A0A378HZX1_9GAMM</name>
<dbReference type="AlphaFoldDB" id="A0A378HZX1"/>
<organism evidence="2 3">
    <name type="scientific">Legionella beliardensis</name>
    <dbReference type="NCBI Taxonomy" id="91822"/>
    <lineage>
        <taxon>Bacteria</taxon>
        <taxon>Pseudomonadati</taxon>
        <taxon>Pseudomonadota</taxon>
        <taxon>Gammaproteobacteria</taxon>
        <taxon>Legionellales</taxon>
        <taxon>Legionellaceae</taxon>
        <taxon>Legionella</taxon>
    </lineage>
</organism>
<protein>
    <submittedName>
        <fullName evidence="2">Uncharacterized protein</fullName>
    </submittedName>
</protein>
<dbReference type="Proteomes" id="UP000254968">
    <property type="component" value="Unassembled WGS sequence"/>
</dbReference>
<evidence type="ECO:0000313" key="2">
    <source>
        <dbReference type="EMBL" id="STX28487.1"/>
    </source>
</evidence>
<proteinExistence type="predicted"/>
<gene>
    <name evidence="2" type="ORF">NCTC13315_01017</name>
</gene>